<dbReference type="InterPro" id="IPR019405">
    <property type="entry name" value="Lactonase_7-beta_prop"/>
</dbReference>
<protein>
    <submittedName>
        <fullName evidence="2">YVTN family beta-propeller protein</fullName>
    </submittedName>
</protein>
<keyword evidence="1" id="KW-0732">Signal</keyword>
<dbReference type="InterPro" id="IPR011048">
    <property type="entry name" value="Haem_d1_sf"/>
</dbReference>
<dbReference type="Pfam" id="PF10282">
    <property type="entry name" value="Lactonase"/>
    <property type="match status" value="1"/>
</dbReference>
<sequence length="320" mass="33445">MRTIFTAALLIAALPASAETLIVGNKGENTVSFVDLVSGREQARSASGAQPHEVALSPDGARAAVVNYGAAAIDVYGVADGKRLATWDIAPNSRPHGLIWLADGRLLATAEASKTLVVIDGADGRVLQSIATEADGSHMVAVHPTRPRAYTANMKSGNASVIDLESGRTVAHLPAGREAEGIAITPDGTQLWISSRGSNEIHVYDTATDTLVRRIETGPFPLRIAISPDGKHAVTSELQAGALGVYSVETGTLERSIPVSGKAEAMQVTILFRPDGERLYVAETGTNTVAEVEWPSGKVLRRIPAGEDGDGLGWSPVGAE</sequence>
<dbReference type="Gene3D" id="2.130.10.10">
    <property type="entry name" value="YVTN repeat-like/Quinoprotein amine dehydrogenase"/>
    <property type="match status" value="2"/>
</dbReference>
<dbReference type="EMBL" id="JACHNZ010000035">
    <property type="protein sequence ID" value="MBB4633132.1"/>
    <property type="molecule type" value="Genomic_DNA"/>
</dbReference>
<dbReference type="Proteomes" id="UP000566324">
    <property type="component" value="Unassembled WGS sequence"/>
</dbReference>
<proteinExistence type="predicted"/>
<dbReference type="InterPro" id="IPR051200">
    <property type="entry name" value="Host-pathogen_enzymatic-act"/>
</dbReference>
<accession>A0A7W7B340</accession>
<keyword evidence="3" id="KW-1185">Reference proteome</keyword>
<dbReference type="PANTHER" id="PTHR47197:SF3">
    <property type="entry name" value="DIHYDRO-HEME D1 DEHYDROGENASE"/>
    <property type="match status" value="1"/>
</dbReference>
<dbReference type="AlphaFoldDB" id="A0A7W7B340"/>
<feature type="signal peptide" evidence="1">
    <location>
        <begin position="1"/>
        <end position="18"/>
    </location>
</feature>
<evidence type="ECO:0000256" key="1">
    <source>
        <dbReference type="SAM" id="SignalP"/>
    </source>
</evidence>
<name>A0A7W7B340_9SPHN</name>
<feature type="chain" id="PRO_5031087931" evidence="1">
    <location>
        <begin position="19"/>
        <end position="320"/>
    </location>
</feature>
<gene>
    <name evidence="2" type="ORF">GGQ98_002762</name>
</gene>
<dbReference type="RefSeq" id="WP_184070470.1">
    <property type="nucleotide sequence ID" value="NZ_JACHNZ010000035.1"/>
</dbReference>
<evidence type="ECO:0000313" key="2">
    <source>
        <dbReference type="EMBL" id="MBB4633132.1"/>
    </source>
</evidence>
<dbReference type="InterPro" id="IPR015943">
    <property type="entry name" value="WD40/YVTN_repeat-like_dom_sf"/>
</dbReference>
<dbReference type="PANTHER" id="PTHR47197">
    <property type="entry name" value="PROTEIN NIRF"/>
    <property type="match status" value="1"/>
</dbReference>
<evidence type="ECO:0000313" key="3">
    <source>
        <dbReference type="Proteomes" id="UP000566324"/>
    </source>
</evidence>
<dbReference type="SUPFAM" id="SSF51004">
    <property type="entry name" value="C-terminal (heme d1) domain of cytochrome cd1-nitrite reductase"/>
    <property type="match status" value="1"/>
</dbReference>
<reference evidence="2 3" key="1">
    <citation type="submission" date="2020-08" db="EMBL/GenBank/DDBJ databases">
        <title>Genomic Encyclopedia of Type Strains, Phase IV (KMG-IV): sequencing the most valuable type-strain genomes for metagenomic binning, comparative biology and taxonomic classification.</title>
        <authorList>
            <person name="Goeker M."/>
        </authorList>
    </citation>
    <scope>NUCLEOTIDE SEQUENCE [LARGE SCALE GENOMIC DNA]</scope>
    <source>
        <strain evidence="2 3">DSM 17328</strain>
    </source>
</reference>
<organism evidence="2 3">
    <name type="scientific">Sphingosinicella soli</name>
    <dbReference type="NCBI Taxonomy" id="333708"/>
    <lineage>
        <taxon>Bacteria</taxon>
        <taxon>Pseudomonadati</taxon>
        <taxon>Pseudomonadota</taxon>
        <taxon>Alphaproteobacteria</taxon>
        <taxon>Sphingomonadales</taxon>
        <taxon>Sphingosinicellaceae</taxon>
        <taxon>Sphingosinicella</taxon>
    </lineage>
</organism>
<comment type="caution">
    <text evidence="2">The sequence shown here is derived from an EMBL/GenBank/DDBJ whole genome shotgun (WGS) entry which is preliminary data.</text>
</comment>